<gene>
    <name evidence="1" type="ORF">KKP3000_001125</name>
</gene>
<dbReference type="Proteomes" id="UP001579974">
    <property type="component" value="Unassembled WGS sequence"/>
</dbReference>
<dbReference type="RefSeq" id="WP_275475534.1">
    <property type="nucleotide sequence ID" value="NZ_CP162940.1"/>
</dbReference>
<proteinExistence type="predicted"/>
<name>A0ABV5A8M0_9BACL</name>
<dbReference type="EMBL" id="JBDXSU010000001">
    <property type="protein sequence ID" value="MFB5188692.1"/>
    <property type="molecule type" value="Genomic_DNA"/>
</dbReference>
<evidence type="ECO:0000313" key="1">
    <source>
        <dbReference type="EMBL" id="MFB5188692.1"/>
    </source>
</evidence>
<sequence length="72" mass="8328">MIKMEEVHEQLKHWGELIITTDAGDSYEIHLGDTEFDQENRVLQFTTPEAKIVLDGDTIESVKMHFSHKISD</sequence>
<keyword evidence="2" id="KW-1185">Reference proteome</keyword>
<protein>
    <submittedName>
        <fullName evidence="1">Uncharacterized protein</fullName>
    </submittedName>
</protein>
<evidence type="ECO:0000313" key="2">
    <source>
        <dbReference type="Proteomes" id="UP001579974"/>
    </source>
</evidence>
<reference evidence="1 2" key="1">
    <citation type="journal article" date="2024" name="Int. J. Mol. Sci.">
        <title>Exploration of Alicyclobacillus spp. Genome in Search of Antibiotic Resistance.</title>
        <authorList>
            <person name="Bucka-Kolendo J."/>
            <person name="Kiousi D.E."/>
            <person name="Dekowska A."/>
            <person name="Mikolajczuk-Szczyrba A."/>
            <person name="Karadedos D.M."/>
            <person name="Michael P."/>
            <person name="Galanis A."/>
            <person name="Sokolowska B."/>
        </authorList>
    </citation>
    <scope>NUCLEOTIDE SEQUENCE [LARGE SCALE GENOMIC DNA]</scope>
    <source>
        <strain evidence="1 2">KKP 3000</strain>
    </source>
</reference>
<organism evidence="1 2">
    <name type="scientific">Alicyclobacillus fastidiosus</name>
    <dbReference type="NCBI Taxonomy" id="392011"/>
    <lineage>
        <taxon>Bacteria</taxon>
        <taxon>Bacillati</taxon>
        <taxon>Bacillota</taxon>
        <taxon>Bacilli</taxon>
        <taxon>Bacillales</taxon>
        <taxon>Alicyclobacillaceae</taxon>
        <taxon>Alicyclobacillus</taxon>
    </lineage>
</organism>
<accession>A0ABV5A8M0</accession>
<comment type="caution">
    <text evidence="1">The sequence shown here is derived from an EMBL/GenBank/DDBJ whole genome shotgun (WGS) entry which is preliminary data.</text>
</comment>